<name>A0ACB7ZSL8_9AGAM</name>
<organism evidence="1 2">
    <name type="scientific">Hygrophoropsis aurantiaca</name>
    <dbReference type="NCBI Taxonomy" id="72124"/>
    <lineage>
        <taxon>Eukaryota</taxon>
        <taxon>Fungi</taxon>
        <taxon>Dikarya</taxon>
        <taxon>Basidiomycota</taxon>
        <taxon>Agaricomycotina</taxon>
        <taxon>Agaricomycetes</taxon>
        <taxon>Agaricomycetidae</taxon>
        <taxon>Boletales</taxon>
        <taxon>Coniophorineae</taxon>
        <taxon>Hygrophoropsidaceae</taxon>
        <taxon>Hygrophoropsis</taxon>
    </lineage>
</organism>
<evidence type="ECO:0000313" key="2">
    <source>
        <dbReference type="Proteomes" id="UP000790377"/>
    </source>
</evidence>
<comment type="caution">
    <text evidence="1">The sequence shown here is derived from an EMBL/GenBank/DDBJ whole genome shotgun (WGS) entry which is preliminary data.</text>
</comment>
<sequence length="94" mass="10448">IIKAWQAYFAVLKQDMANALGDISFTADIWSDKKRGSYLGMTAHWIAEDPITGTLTLRSALIAFHRLRGNHTGKSIAKTIVYLLDRAGVTTKVR</sequence>
<protein>
    <submittedName>
        <fullName evidence="1">Uncharacterized protein</fullName>
    </submittedName>
</protein>
<accession>A0ACB7ZSL8</accession>
<reference evidence="1" key="1">
    <citation type="journal article" date="2021" name="New Phytol.">
        <title>Evolutionary innovations through gain and loss of genes in the ectomycorrhizal Boletales.</title>
        <authorList>
            <person name="Wu G."/>
            <person name="Miyauchi S."/>
            <person name="Morin E."/>
            <person name="Kuo A."/>
            <person name="Drula E."/>
            <person name="Varga T."/>
            <person name="Kohler A."/>
            <person name="Feng B."/>
            <person name="Cao Y."/>
            <person name="Lipzen A."/>
            <person name="Daum C."/>
            <person name="Hundley H."/>
            <person name="Pangilinan J."/>
            <person name="Johnson J."/>
            <person name="Barry K."/>
            <person name="LaButti K."/>
            <person name="Ng V."/>
            <person name="Ahrendt S."/>
            <person name="Min B."/>
            <person name="Choi I.G."/>
            <person name="Park H."/>
            <person name="Plett J.M."/>
            <person name="Magnuson J."/>
            <person name="Spatafora J.W."/>
            <person name="Nagy L.G."/>
            <person name="Henrissat B."/>
            <person name="Grigoriev I.V."/>
            <person name="Yang Z.L."/>
            <person name="Xu J."/>
            <person name="Martin F.M."/>
        </authorList>
    </citation>
    <scope>NUCLEOTIDE SEQUENCE</scope>
    <source>
        <strain evidence="1">ATCC 28755</strain>
    </source>
</reference>
<evidence type="ECO:0000313" key="1">
    <source>
        <dbReference type="EMBL" id="KAH7904065.1"/>
    </source>
</evidence>
<dbReference type="EMBL" id="MU268623">
    <property type="protein sequence ID" value="KAH7904065.1"/>
    <property type="molecule type" value="Genomic_DNA"/>
</dbReference>
<keyword evidence="2" id="KW-1185">Reference proteome</keyword>
<gene>
    <name evidence="1" type="ORF">BJ138DRAFT_1019655</name>
</gene>
<dbReference type="Proteomes" id="UP000790377">
    <property type="component" value="Unassembled WGS sequence"/>
</dbReference>
<feature type="non-terminal residue" evidence="1">
    <location>
        <position position="1"/>
    </location>
</feature>
<proteinExistence type="predicted"/>